<reference evidence="2" key="1">
    <citation type="submission" date="2024-06" db="EMBL/GenBank/DDBJ databases">
        <authorList>
            <person name="Ryan C."/>
        </authorList>
    </citation>
    <scope>NUCLEOTIDE SEQUENCE [LARGE SCALE GENOMIC DNA]</scope>
</reference>
<name>A0ABC8Z7D2_9POAL</name>
<organism evidence="1 2">
    <name type="scientific">Urochloa decumbens</name>
    <dbReference type="NCBI Taxonomy" id="240449"/>
    <lineage>
        <taxon>Eukaryota</taxon>
        <taxon>Viridiplantae</taxon>
        <taxon>Streptophyta</taxon>
        <taxon>Embryophyta</taxon>
        <taxon>Tracheophyta</taxon>
        <taxon>Spermatophyta</taxon>
        <taxon>Magnoliopsida</taxon>
        <taxon>Liliopsida</taxon>
        <taxon>Poales</taxon>
        <taxon>Poaceae</taxon>
        <taxon>PACMAD clade</taxon>
        <taxon>Panicoideae</taxon>
        <taxon>Panicodae</taxon>
        <taxon>Paniceae</taxon>
        <taxon>Melinidinae</taxon>
        <taxon>Urochloa</taxon>
    </lineage>
</organism>
<dbReference type="EMBL" id="OZ075128">
    <property type="protein sequence ID" value="CAL4956931.1"/>
    <property type="molecule type" value="Genomic_DNA"/>
</dbReference>
<dbReference type="Proteomes" id="UP001497457">
    <property type="component" value="Chromosome 18b"/>
</dbReference>
<proteinExistence type="predicted"/>
<protein>
    <submittedName>
        <fullName evidence="1">Uncharacterized protein</fullName>
    </submittedName>
</protein>
<sequence length="153" mass="15804">MMMGGGHGLLKNSAAAAAILLAVILVNLAISARCTAAGTRPQLLGVAGGGSSRVAAAAAAGHEDRHGSKIYLIFCQKSKCVGDAGHDYTCYCCLHWKNSVCWKTMEDCRSTCPVCDPKCHPPLPLAAQRRPTLGGGVAPAADDYGRVSSLVGH</sequence>
<gene>
    <name evidence="1" type="ORF">URODEC1_LOCUS42240</name>
</gene>
<keyword evidence="2" id="KW-1185">Reference proteome</keyword>
<dbReference type="AlphaFoldDB" id="A0ABC8Z7D2"/>
<evidence type="ECO:0000313" key="1">
    <source>
        <dbReference type="EMBL" id="CAL4956931.1"/>
    </source>
</evidence>
<accession>A0ABC8Z7D2</accession>
<reference evidence="1 2" key="2">
    <citation type="submission" date="2024-10" db="EMBL/GenBank/DDBJ databases">
        <authorList>
            <person name="Ryan C."/>
        </authorList>
    </citation>
    <scope>NUCLEOTIDE SEQUENCE [LARGE SCALE GENOMIC DNA]</scope>
</reference>
<evidence type="ECO:0000313" key="2">
    <source>
        <dbReference type="Proteomes" id="UP001497457"/>
    </source>
</evidence>